<dbReference type="STRING" id="45074.Lsan_1405"/>
<evidence type="ECO:0000313" key="1">
    <source>
        <dbReference type="EMBL" id="KTD63287.1"/>
    </source>
</evidence>
<dbReference type="EMBL" id="LNYU01000029">
    <property type="protein sequence ID" value="KTD63287.1"/>
    <property type="molecule type" value="Genomic_DNA"/>
</dbReference>
<sequence length="107" mass="11655">MDLEKYIEETIISICNGIGNAKSKISNGAIAPCTIIDPKGKTSAVHQVRTFDFEVMVSVNEQNKLEVGGGIKSYIRGQKESETSNNNVNKVCFSIPFVPEAILPPQN</sequence>
<dbReference type="PATRIC" id="fig|45074.5.peg.1496"/>
<name>A0A0W0Z2E4_9GAMM</name>
<accession>A0A0W0Z2E4</accession>
<evidence type="ECO:0000313" key="2">
    <source>
        <dbReference type="Proteomes" id="UP000054703"/>
    </source>
</evidence>
<gene>
    <name evidence="1" type="ORF">Lsan_1405</name>
</gene>
<reference evidence="1 2" key="1">
    <citation type="submission" date="2015-11" db="EMBL/GenBank/DDBJ databases">
        <title>Genomic analysis of 38 Legionella species identifies large and diverse effector repertoires.</title>
        <authorList>
            <person name="Burstein D."/>
            <person name="Amaro F."/>
            <person name="Zusman T."/>
            <person name="Lifshitz Z."/>
            <person name="Cohen O."/>
            <person name="Gilbert J.A."/>
            <person name="Pupko T."/>
            <person name="Shuman H.A."/>
            <person name="Segal G."/>
        </authorList>
    </citation>
    <scope>NUCLEOTIDE SEQUENCE [LARGE SCALE GENOMIC DNA]</scope>
    <source>
        <strain evidence="1 2">SC-63-C7</strain>
    </source>
</reference>
<dbReference type="RefSeq" id="WP_058513802.1">
    <property type="nucleotide sequence ID" value="NZ_CAAAIH010000078.1"/>
</dbReference>
<dbReference type="Proteomes" id="UP000054703">
    <property type="component" value="Unassembled WGS sequence"/>
</dbReference>
<proteinExistence type="predicted"/>
<organism evidence="1 2">
    <name type="scientific">Legionella santicrucis</name>
    <dbReference type="NCBI Taxonomy" id="45074"/>
    <lineage>
        <taxon>Bacteria</taxon>
        <taxon>Pseudomonadati</taxon>
        <taxon>Pseudomonadota</taxon>
        <taxon>Gammaproteobacteria</taxon>
        <taxon>Legionellales</taxon>
        <taxon>Legionellaceae</taxon>
        <taxon>Legionella</taxon>
    </lineage>
</organism>
<keyword evidence="2" id="KW-1185">Reference proteome</keyword>
<dbReference type="AlphaFoldDB" id="A0A0W0Z2E4"/>
<dbReference type="OrthoDB" id="1097953at2"/>
<comment type="caution">
    <text evidence="1">The sequence shown here is derived from an EMBL/GenBank/DDBJ whole genome shotgun (WGS) entry which is preliminary data.</text>
</comment>
<protein>
    <submittedName>
        <fullName evidence="1">Uncharacterized protein</fullName>
    </submittedName>
</protein>